<organism evidence="3 4">
    <name type="scientific">Toxocara canis</name>
    <name type="common">Canine roundworm</name>
    <dbReference type="NCBI Taxonomy" id="6265"/>
    <lineage>
        <taxon>Eukaryota</taxon>
        <taxon>Metazoa</taxon>
        <taxon>Ecdysozoa</taxon>
        <taxon>Nematoda</taxon>
        <taxon>Chromadorea</taxon>
        <taxon>Rhabditida</taxon>
        <taxon>Spirurina</taxon>
        <taxon>Ascaridomorpha</taxon>
        <taxon>Ascaridoidea</taxon>
        <taxon>Toxocaridae</taxon>
        <taxon>Toxocara</taxon>
    </lineage>
</organism>
<feature type="region of interest" description="Disordered" evidence="1">
    <location>
        <begin position="119"/>
        <end position="139"/>
    </location>
</feature>
<feature type="compositionally biased region" description="Low complexity" evidence="1">
    <location>
        <begin position="124"/>
        <end position="138"/>
    </location>
</feature>
<evidence type="ECO:0000313" key="3">
    <source>
        <dbReference type="Proteomes" id="UP000050794"/>
    </source>
</evidence>
<reference evidence="2 3" key="2">
    <citation type="submission" date="2018-11" db="EMBL/GenBank/DDBJ databases">
        <authorList>
            <consortium name="Pathogen Informatics"/>
        </authorList>
    </citation>
    <scope>NUCLEOTIDE SEQUENCE [LARGE SCALE GENOMIC DNA]</scope>
</reference>
<sequence>MKLLKLIKLLQIADMATEQFLKDSSLSKLALEIHIEPRPMNRRRVTVRVAPKEDIFAKPGCICDREQFEAQRNRRLHKAFSKLKEHLVEVIFKSFNSMRPVNAYPSAAQYSTQSFYEFGPSGSGPPVRSSSADSATTARQISTRGALASFGHETIDQHAKRVISRRSKH</sequence>
<dbReference type="EMBL" id="UYWY01019601">
    <property type="protein sequence ID" value="VDM38365.1"/>
    <property type="molecule type" value="Genomic_DNA"/>
</dbReference>
<evidence type="ECO:0000313" key="2">
    <source>
        <dbReference type="EMBL" id="VDM38365.1"/>
    </source>
</evidence>
<dbReference type="WBParaSite" id="TCNE_0000704401-mRNA-1">
    <property type="protein sequence ID" value="TCNE_0000704401-mRNA-1"/>
    <property type="gene ID" value="TCNE_0000704401"/>
</dbReference>
<reference evidence="4" key="1">
    <citation type="submission" date="2016-06" db="UniProtKB">
        <authorList>
            <consortium name="WormBaseParasite"/>
        </authorList>
    </citation>
    <scope>IDENTIFICATION</scope>
</reference>
<evidence type="ECO:0000256" key="1">
    <source>
        <dbReference type="SAM" id="MobiDB-lite"/>
    </source>
</evidence>
<dbReference type="AlphaFoldDB" id="A0A183UEX4"/>
<name>A0A183UEX4_TOXCA</name>
<protein>
    <submittedName>
        <fullName evidence="2 4">Uncharacterized protein</fullName>
    </submittedName>
</protein>
<accession>A0A183UEX4</accession>
<gene>
    <name evidence="2" type="ORF">TCNE_LOCUS7044</name>
</gene>
<keyword evidence="3" id="KW-1185">Reference proteome</keyword>
<proteinExistence type="predicted"/>
<dbReference type="Proteomes" id="UP000050794">
    <property type="component" value="Unassembled WGS sequence"/>
</dbReference>
<evidence type="ECO:0000313" key="4">
    <source>
        <dbReference type="WBParaSite" id="TCNE_0000704401-mRNA-1"/>
    </source>
</evidence>